<dbReference type="SUPFAM" id="SSF51735">
    <property type="entry name" value="NAD(P)-binding Rossmann-fold domains"/>
    <property type="match status" value="1"/>
</dbReference>
<protein>
    <submittedName>
        <fullName evidence="2">NAD(P)H-binding protein</fullName>
    </submittedName>
</protein>
<keyword evidence="3" id="KW-1185">Reference proteome</keyword>
<dbReference type="RefSeq" id="WP_257925350.1">
    <property type="nucleotide sequence ID" value="NZ_JAMXQV010000027.1"/>
</dbReference>
<dbReference type="InterPro" id="IPR036291">
    <property type="entry name" value="NAD(P)-bd_dom_sf"/>
</dbReference>
<organism evidence="2 3">
    <name type="scientific">Amycolatopsis iheyensis</name>
    <dbReference type="NCBI Taxonomy" id="2945988"/>
    <lineage>
        <taxon>Bacteria</taxon>
        <taxon>Bacillati</taxon>
        <taxon>Actinomycetota</taxon>
        <taxon>Actinomycetes</taxon>
        <taxon>Pseudonocardiales</taxon>
        <taxon>Pseudonocardiaceae</taxon>
        <taxon>Amycolatopsis</taxon>
    </lineage>
</organism>
<sequence length="270" mass="28447">MPVLVIGAYGNVGSQVAAGLVAAGAEVRGTSRTPKPGGGPEGVEVVRLDLGEPASLPAALEGVEKVFLYANPERIGDFVGAAEKAGVQHVVLLSSTAVVEPAARNSRAGQLHAAVEEALQASGLGWTFLRPTTFASKQLHWGPKVRAGEVLRIPFLQVRTATIHERDIADVAVRALTGEGHEGQAYWLTGPQALSQQEHIEAIGAAVGREIEVVDLAPEDAEPKLPEFYVRAMTAALGAEVVVTSTVEEVTGKPARSFREWAQDHVEAFS</sequence>
<feature type="domain" description="NAD(P)-binding" evidence="1">
    <location>
        <begin position="7"/>
        <end position="177"/>
    </location>
</feature>
<dbReference type="PANTHER" id="PTHR43162:SF1">
    <property type="entry name" value="PRESTALK A DIFFERENTIATION PROTEIN A"/>
    <property type="match status" value="1"/>
</dbReference>
<evidence type="ECO:0000259" key="1">
    <source>
        <dbReference type="Pfam" id="PF13460"/>
    </source>
</evidence>
<evidence type="ECO:0000313" key="3">
    <source>
        <dbReference type="Proteomes" id="UP001144096"/>
    </source>
</evidence>
<dbReference type="InterPro" id="IPR051604">
    <property type="entry name" value="Ergot_Alk_Oxidoreductase"/>
</dbReference>
<dbReference type="AlphaFoldDB" id="A0A9X2NJ50"/>
<dbReference type="EMBL" id="JAMXQV010000027">
    <property type="protein sequence ID" value="MCR6488787.1"/>
    <property type="molecule type" value="Genomic_DNA"/>
</dbReference>
<name>A0A9X2NJ50_9PSEU</name>
<gene>
    <name evidence="2" type="ORF">M8542_38765</name>
</gene>
<dbReference type="InterPro" id="IPR016040">
    <property type="entry name" value="NAD(P)-bd_dom"/>
</dbReference>
<reference evidence="2" key="1">
    <citation type="submission" date="2022-06" db="EMBL/GenBank/DDBJ databases">
        <title>Amycolatopsis iheyaensis sp. nov., a new species of the genus Amycolatopsis isolated from soil in Iheya island, Japan.</title>
        <authorList>
            <person name="Ngamcharungchit C."/>
            <person name="Kanto H."/>
            <person name="Take A."/>
            <person name="Intra B."/>
            <person name="Matsumoto A."/>
            <person name="Panbangred W."/>
            <person name="Inahashi Y."/>
        </authorList>
    </citation>
    <scope>NUCLEOTIDE SEQUENCE</scope>
    <source>
        <strain evidence="2">OK19-0408</strain>
    </source>
</reference>
<evidence type="ECO:0000313" key="2">
    <source>
        <dbReference type="EMBL" id="MCR6488787.1"/>
    </source>
</evidence>
<dbReference type="PANTHER" id="PTHR43162">
    <property type="match status" value="1"/>
</dbReference>
<comment type="caution">
    <text evidence="2">The sequence shown here is derived from an EMBL/GenBank/DDBJ whole genome shotgun (WGS) entry which is preliminary data.</text>
</comment>
<proteinExistence type="predicted"/>
<accession>A0A9X2NJ50</accession>
<dbReference type="Proteomes" id="UP001144096">
    <property type="component" value="Unassembled WGS sequence"/>
</dbReference>
<dbReference type="Gene3D" id="3.40.50.720">
    <property type="entry name" value="NAD(P)-binding Rossmann-like Domain"/>
    <property type="match status" value="1"/>
</dbReference>
<dbReference type="Pfam" id="PF13460">
    <property type="entry name" value="NAD_binding_10"/>
    <property type="match status" value="1"/>
</dbReference>